<dbReference type="AlphaFoldDB" id="A0A075H8G0"/>
<sequence>MVLRASHSKGWRPTIHEEWPCRIDMSEATIEDFRKWLQMEWVDAENSGREEDLKRLANLEVTLQEALAFQAEWNLREDSGVTPVRQEHAVRLVATKEDVEVTTVEGICSVCDAALPTDLDFCPECGSKC</sequence>
<evidence type="ECO:0000313" key="1">
    <source>
        <dbReference type="EMBL" id="AIF11340.1"/>
    </source>
</evidence>
<protein>
    <submittedName>
        <fullName evidence="1">Uncharacterized protein</fullName>
    </submittedName>
</protein>
<proteinExistence type="predicted"/>
<organism evidence="1">
    <name type="scientific">uncultured marine group II/III euryarchaeote KM3_51_E06</name>
    <dbReference type="NCBI Taxonomy" id="1456455"/>
    <lineage>
        <taxon>Archaea</taxon>
        <taxon>Methanobacteriati</taxon>
        <taxon>Methanobacteriota</taxon>
        <taxon>environmental samples</taxon>
    </lineage>
</organism>
<name>A0A075H8G0_9EURY</name>
<reference evidence="1" key="1">
    <citation type="journal article" date="2014" name="Genome Biol. Evol.">
        <title>Pangenome evidence for extensive interdomain horizontal transfer affecting lineage core and shell genes in uncultured planktonic thaumarchaeota and euryarchaeota.</title>
        <authorList>
            <person name="Deschamps P."/>
            <person name="Zivanovic Y."/>
            <person name="Moreira D."/>
            <person name="Rodriguez-Valera F."/>
            <person name="Lopez-Garcia P."/>
        </authorList>
    </citation>
    <scope>NUCLEOTIDE SEQUENCE</scope>
</reference>
<accession>A0A075H8G0</accession>
<dbReference type="EMBL" id="KF900914">
    <property type="protein sequence ID" value="AIF11340.1"/>
    <property type="molecule type" value="Genomic_DNA"/>
</dbReference>